<dbReference type="FunFam" id="3.30.230.10:FF:000003">
    <property type="entry name" value="Elongation factor G"/>
    <property type="match status" value="1"/>
</dbReference>
<dbReference type="GO" id="GO:0003924">
    <property type="term" value="F:GTPase activity"/>
    <property type="evidence" value="ECO:0007669"/>
    <property type="project" value="InterPro"/>
</dbReference>
<dbReference type="CDD" id="cd04088">
    <property type="entry name" value="EFG_mtEFG_II"/>
    <property type="match status" value="1"/>
</dbReference>
<keyword evidence="3 8" id="KW-0547">Nucleotide-binding</keyword>
<dbReference type="FunFam" id="3.30.70.240:FF:000001">
    <property type="entry name" value="Elongation factor G"/>
    <property type="match status" value="1"/>
</dbReference>
<dbReference type="GO" id="GO:0003746">
    <property type="term" value="F:translation elongation factor activity"/>
    <property type="evidence" value="ECO:0007669"/>
    <property type="project" value="UniProtKB-UniRule"/>
</dbReference>
<dbReference type="InterPro" id="IPR035647">
    <property type="entry name" value="EFG_III/V"/>
</dbReference>
<reference evidence="10 11" key="1">
    <citation type="submission" date="2019-08" db="EMBL/GenBank/DDBJ databases">
        <title>Complete genome sequence of Candidatus Uab amorphum.</title>
        <authorList>
            <person name="Shiratori T."/>
            <person name="Suzuki S."/>
            <person name="Kakizawa Y."/>
            <person name="Ishida K."/>
        </authorList>
    </citation>
    <scope>NUCLEOTIDE SEQUENCE [LARGE SCALE GENOMIC DNA]</scope>
    <source>
        <strain evidence="10 11">SRT547</strain>
    </source>
</reference>
<dbReference type="Pfam" id="PF22042">
    <property type="entry name" value="EF-G_D2"/>
    <property type="match status" value="1"/>
</dbReference>
<evidence type="ECO:0000256" key="8">
    <source>
        <dbReference type="HAMAP-Rule" id="MF_00054"/>
    </source>
</evidence>
<keyword evidence="6 8" id="KW-0342">GTP-binding</keyword>
<dbReference type="GO" id="GO:0032790">
    <property type="term" value="P:ribosome disassembly"/>
    <property type="evidence" value="ECO:0007669"/>
    <property type="project" value="TreeGrafter"/>
</dbReference>
<dbReference type="SUPFAM" id="SSF52540">
    <property type="entry name" value="P-loop containing nucleoside triphosphate hydrolases"/>
    <property type="match status" value="1"/>
</dbReference>
<dbReference type="Gene3D" id="3.40.50.300">
    <property type="entry name" value="P-loop containing nucleotide triphosphate hydrolases"/>
    <property type="match status" value="1"/>
</dbReference>
<dbReference type="InterPro" id="IPR020568">
    <property type="entry name" value="Ribosomal_Su5_D2-typ_SF"/>
</dbReference>
<evidence type="ECO:0000313" key="11">
    <source>
        <dbReference type="Proteomes" id="UP000326354"/>
    </source>
</evidence>
<dbReference type="CDD" id="cd16262">
    <property type="entry name" value="EFG_III"/>
    <property type="match status" value="1"/>
</dbReference>
<dbReference type="CDD" id="cd01434">
    <property type="entry name" value="EFG_mtEFG1_IV"/>
    <property type="match status" value="1"/>
</dbReference>
<dbReference type="InterPro" id="IPR031157">
    <property type="entry name" value="G_TR_CS"/>
</dbReference>
<dbReference type="Pfam" id="PF03764">
    <property type="entry name" value="EFG_IV"/>
    <property type="match status" value="1"/>
</dbReference>
<dbReference type="SMART" id="SM00889">
    <property type="entry name" value="EFG_IV"/>
    <property type="match status" value="1"/>
</dbReference>
<dbReference type="KEGG" id="uam:UABAM_01125"/>
<dbReference type="FunFam" id="3.30.70.870:FF:000001">
    <property type="entry name" value="Elongation factor G"/>
    <property type="match status" value="1"/>
</dbReference>
<dbReference type="CDD" id="cd01886">
    <property type="entry name" value="EF-G"/>
    <property type="match status" value="1"/>
</dbReference>
<dbReference type="Pfam" id="PF14492">
    <property type="entry name" value="EFG_III"/>
    <property type="match status" value="1"/>
</dbReference>
<dbReference type="NCBIfam" id="NF009381">
    <property type="entry name" value="PRK12740.1-5"/>
    <property type="match status" value="1"/>
</dbReference>
<dbReference type="InterPro" id="IPR027417">
    <property type="entry name" value="P-loop_NTPase"/>
</dbReference>
<dbReference type="InterPro" id="IPR014721">
    <property type="entry name" value="Ribsml_uS5_D2-typ_fold_subgr"/>
</dbReference>
<dbReference type="SMART" id="SM00838">
    <property type="entry name" value="EFG_C"/>
    <property type="match status" value="1"/>
</dbReference>
<dbReference type="NCBIfam" id="TIGR00231">
    <property type="entry name" value="small_GTP"/>
    <property type="match status" value="1"/>
</dbReference>
<feature type="binding site" evidence="8">
    <location>
        <begin position="17"/>
        <end position="24"/>
    </location>
    <ligand>
        <name>GTP</name>
        <dbReference type="ChEBI" id="CHEBI:37565"/>
    </ligand>
</feature>
<dbReference type="PROSITE" id="PS51722">
    <property type="entry name" value="G_TR_2"/>
    <property type="match status" value="1"/>
</dbReference>
<dbReference type="Gene3D" id="3.30.70.240">
    <property type="match status" value="1"/>
</dbReference>
<dbReference type="FunFam" id="2.40.30.10:FF:000006">
    <property type="entry name" value="Elongation factor G"/>
    <property type="match status" value="1"/>
</dbReference>
<evidence type="ECO:0000256" key="5">
    <source>
        <dbReference type="ARBA" id="ARBA00022917"/>
    </source>
</evidence>
<dbReference type="PANTHER" id="PTHR43261">
    <property type="entry name" value="TRANSLATION ELONGATION FACTOR G-RELATED"/>
    <property type="match status" value="1"/>
</dbReference>
<feature type="binding site" evidence="8">
    <location>
        <begin position="81"/>
        <end position="85"/>
    </location>
    <ligand>
        <name>GTP</name>
        <dbReference type="ChEBI" id="CHEBI:37565"/>
    </ligand>
</feature>
<dbReference type="InterPro" id="IPR005517">
    <property type="entry name" value="Transl_elong_EFG/EF2_IV"/>
</dbReference>
<comment type="function">
    <text evidence="7 8">Catalyzes the GTP-dependent ribosomal translocation step during translation elongation. During this step, the ribosome changes from the pre-translocational (PRE) to the post-translocational (POST) state as the newly formed A-site-bound peptidyl-tRNA and P-site-bound deacylated tRNA move to the P and E sites, respectively. Catalyzes the coordinated movement of the two tRNA molecules, the mRNA and conformational changes in the ribosome.</text>
</comment>
<evidence type="ECO:0000256" key="3">
    <source>
        <dbReference type="ARBA" id="ARBA00022741"/>
    </source>
</evidence>
<proteinExistence type="inferred from homology"/>
<comment type="similarity">
    <text evidence="1 8">Belongs to the TRAFAC class translation factor GTPase superfamily. Classic translation factor GTPase family. EF-G/EF-2 subfamily.</text>
</comment>
<evidence type="ECO:0000313" key="10">
    <source>
        <dbReference type="EMBL" id="BBM82782.1"/>
    </source>
</evidence>
<keyword evidence="8" id="KW-0963">Cytoplasm</keyword>
<dbReference type="HAMAP" id="MF_00054_B">
    <property type="entry name" value="EF_G_EF_2_B"/>
    <property type="match status" value="1"/>
</dbReference>
<dbReference type="GO" id="GO:0005737">
    <property type="term" value="C:cytoplasm"/>
    <property type="evidence" value="ECO:0007669"/>
    <property type="project" value="UniProtKB-SubCell"/>
</dbReference>
<dbReference type="InterPro" id="IPR000795">
    <property type="entry name" value="T_Tr_GTP-bd_dom"/>
</dbReference>
<dbReference type="Pfam" id="PF00009">
    <property type="entry name" value="GTP_EFTU"/>
    <property type="match status" value="1"/>
</dbReference>
<dbReference type="EMBL" id="AP019860">
    <property type="protein sequence ID" value="BBM82782.1"/>
    <property type="molecule type" value="Genomic_DNA"/>
</dbReference>
<dbReference type="SUPFAM" id="SSF54980">
    <property type="entry name" value="EF-G C-terminal domain-like"/>
    <property type="match status" value="2"/>
</dbReference>
<dbReference type="InterPro" id="IPR000640">
    <property type="entry name" value="EFG_V-like"/>
</dbReference>
<dbReference type="SUPFAM" id="SSF54211">
    <property type="entry name" value="Ribosomal protein S5 domain 2-like"/>
    <property type="match status" value="1"/>
</dbReference>
<dbReference type="Proteomes" id="UP000326354">
    <property type="component" value="Chromosome"/>
</dbReference>
<dbReference type="Gene3D" id="3.30.230.10">
    <property type="match status" value="1"/>
</dbReference>
<dbReference type="FunFam" id="3.40.50.300:FF:000029">
    <property type="entry name" value="Elongation factor G"/>
    <property type="match status" value="1"/>
</dbReference>
<dbReference type="InterPro" id="IPR009022">
    <property type="entry name" value="EFG_III"/>
</dbReference>
<accession>A0A5S9F345</accession>
<dbReference type="AlphaFoldDB" id="A0A5S9F345"/>
<evidence type="ECO:0000259" key="9">
    <source>
        <dbReference type="PROSITE" id="PS51722"/>
    </source>
</evidence>
<dbReference type="InterPro" id="IPR041095">
    <property type="entry name" value="EFG_II"/>
</dbReference>
<dbReference type="OrthoDB" id="9804431at2"/>
<dbReference type="PROSITE" id="PS00301">
    <property type="entry name" value="G_TR_1"/>
    <property type="match status" value="1"/>
</dbReference>
<evidence type="ECO:0000256" key="1">
    <source>
        <dbReference type="ARBA" id="ARBA00005870"/>
    </source>
</evidence>
<evidence type="ECO:0000256" key="6">
    <source>
        <dbReference type="ARBA" id="ARBA00023134"/>
    </source>
</evidence>
<dbReference type="CDD" id="cd03713">
    <property type="entry name" value="EFG_mtEFG_C"/>
    <property type="match status" value="1"/>
</dbReference>
<dbReference type="InterPro" id="IPR047872">
    <property type="entry name" value="EFG_IV"/>
</dbReference>
<dbReference type="InterPro" id="IPR053905">
    <property type="entry name" value="EF-G-like_DII"/>
</dbReference>
<dbReference type="InterPro" id="IPR009000">
    <property type="entry name" value="Transl_B-barrel_sf"/>
</dbReference>
<gene>
    <name evidence="8" type="primary">fusA</name>
    <name evidence="10" type="ORF">UABAM_01125</name>
</gene>
<evidence type="ECO:0000256" key="4">
    <source>
        <dbReference type="ARBA" id="ARBA00022768"/>
    </source>
</evidence>
<comment type="subcellular location">
    <subcellularLocation>
        <location evidence="8">Cytoplasm</location>
    </subcellularLocation>
</comment>
<protein>
    <recommendedName>
        <fullName evidence="2 8">Elongation factor G</fullName>
        <shortName evidence="8">EF-G</shortName>
    </recommendedName>
</protein>
<name>A0A5S9F345_UABAM</name>
<dbReference type="GO" id="GO:0005525">
    <property type="term" value="F:GTP binding"/>
    <property type="evidence" value="ECO:0007669"/>
    <property type="project" value="UniProtKB-UniRule"/>
</dbReference>
<dbReference type="SUPFAM" id="SSF50447">
    <property type="entry name" value="Translation proteins"/>
    <property type="match status" value="1"/>
</dbReference>
<keyword evidence="11" id="KW-1185">Reference proteome</keyword>
<dbReference type="PRINTS" id="PR00315">
    <property type="entry name" value="ELONGATNFCT"/>
</dbReference>
<dbReference type="Gene3D" id="2.40.30.10">
    <property type="entry name" value="Translation factors"/>
    <property type="match status" value="1"/>
</dbReference>
<dbReference type="InterPro" id="IPR005225">
    <property type="entry name" value="Small_GTP-bd"/>
</dbReference>
<organism evidence="10 11">
    <name type="scientific">Uabimicrobium amorphum</name>
    <dbReference type="NCBI Taxonomy" id="2596890"/>
    <lineage>
        <taxon>Bacteria</taxon>
        <taxon>Pseudomonadati</taxon>
        <taxon>Planctomycetota</taxon>
        <taxon>Candidatus Uabimicrobiia</taxon>
        <taxon>Candidatus Uabimicrobiales</taxon>
        <taxon>Candidatus Uabimicrobiaceae</taxon>
        <taxon>Candidatus Uabimicrobium</taxon>
    </lineage>
</organism>
<dbReference type="InterPro" id="IPR004540">
    <property type="entry name" value="Transl_elong_EFG/EF2"/>
</dbReference>
<keyword evidence="5 8" id="KW-0648">Protein biosynthesis</keyword>
<feature type="binding site" evidence="8">
    <location>
        <begin position="135"/>
        <end position="138"/>
    </location>
    <ligand>
        <name>GTP</name>
        <dbReference type="ChEBI" id="CHEBI:37565"/>
    </ligand>
</feature>
<keyword evidence="4 8" id="KW-0251">Elongation factor</keyword>
<dbReference type="Pfam" id="PF00679">
    <property type="entry name" value="EFG_C"/>
    <property type="match status" value="1"/>
</dbReference>
<dbReference type="NCBIfam" id="TIGR00484">
    <property type="entry name" value="EF-G"/>
    <property type="match status" value="1"/>
</dbReference>
<sequence>MTKNTSLEHIRNIGIMAHIDAGKTTTSERILFYTGKSHKIGEVHDGNATMDWMEQEQERGITITSAATTTIWRNHMINLIDTPGHVDFTVEVERSLRILDGTIALFCAVGGVEPQSENVWRQAEKYNVPSIVFINKMDRAGADFFKVLDAIKDDLKAEAVPLVIPIGAGDQFEGIIDLVEDCAVYYDEKDSGASYHEEAIPEEWQDTYKEWKQYLLERVSETNEELLEKFCADEKIEANELRTAIREATHLRHIFPVLCGSAFKNKGVQRLLDSVVYYLPSPIDIPPVKGILPDGEEAERTPKDSDKMSALAFKVVADKHMGKLTYVRVYSGTLESGSYIYNSTKDKKQRVGRIVRMHANRQEIVEQLYCGDIGAVIGLSDTVTGDTLCSEEHPIVLEAIDFPEPVLSMAIILKNRIEQEKTMKALHKLAEEDPTFTVRLDHETNETIISGMGELHLEILLDRMKREFGLDVQAGAPQVAYRETIRREVKHEEKYVKQTGGKGQYAHIIFKIEPHEEEFEFENKVVQGRIPREYIPSVEKGAKDAMLKGSYAGFQVVNVKFTLIDGSYHDVDSSEMAFRTCASIALKEALRKAKPEILEPIMDVSVVTPEQYAGSITSHVCSKRGQIVEMGTQGSAQLIKAKVPLANLFGYTSELRNATQGRASFSMVFDKYDSVPQNIAEEIIEKQREKEKK</sequence>
<dbReference type="Gene3D" id="3.30.70.870">
    <property type="entry name" value="Elongation Factor G (Translational Gtpase), domain 3"/>
    <property type="match status" value="1"/>
</dbReference>
<dbReference type="PANTHER" id="PTHR43261:SF1">
    <property type="entry name" value="RIBOSOME-RELEASING FACTOR 2, MITOCHONDRIAL"/>
    <property type="match status" value="1"/>
</dbReference>
<evidence type="ECO:0000256" key="7">
    <source>
        <dbReference type="ARBA" id="ARBA00024731"/>
    </source>
</evidence>
<dbReference type="RefSeq" id="WP_151967013.1">
    <property type="nucleotide sequence ID" value="NZ_AP019860.1"/>
</dbReference>
<dbReference type="InterPro" id="IPR035649">
    <property type="entry name" value="EFG_V"/>
</dbReference>
<feature type="domain" description="Tr-type G" evidence="9">
    <location>
        <begin position="8"/>
        <end position="283"/>
    </location>
</feature>
<evidence type="ECO:0000256" key="2">
    <source>
        <dbReference type="ARBA" id="ARBA00017872"/>
    </source>
</evidence>